<evidence type="ECO:0000259" key="1">
    <source>
        <dbReference type="SMART" id="SM00881"/>
    </source>
</evidence>
<dbReference type="EMBL" id="CABL01000001">
    <property type="protein sequence ID" value="CBH74039.1"/>
    <property type="molecule type" value="Genomic_DNA"/>
</dbReference>
<evidence type="ECO:0000313" key="2">
    <source>
        <dbReference type="EMBL" id="CBH74039.1"/>
    </source>
</evidence>
<name>E6PC56_9ZZZZ</name>
<protein>
    <recommendedName>
        <fullName evidence="1">CoA-binding domain-containing protein</fullName>
    </recommendedName>
</protein>
<accession>E6PC56</accession>
<dbReference type="SMART" id="SM00881">
    <property type="entry name" value="CoA_binding"/>
    <property type="match status" value="1"/>
</dbReference>
<proteinExistence type="predicted"/>
<dbReference type="PANTHER" id="PTHR33303:SF2">
    <property type="entry name" value="COA-BINDING DOMAIN-CONTAINING PROTEIN"/>
    <property type="match status" value="1"/>
</dbReference>
<dbReference type="AlphaFoldDB" id="E6PC56"/>
<dbReference type="PANTHER" id="PTHR33303">
    <property type="entry name" value="CYTOPLASMIC PROTEIN-RELATED"/>
    <property type="match status" value="1"/>
</dbReference>
<reference evidence="2" key="1">
    <citation type="submission" date="2009-10" db="EMBL/GenBank/DDBJ databases">
        <title>Diversity of trophic interactions inside an arsenic-rich microbial ecosystem.</title>
        <authorList>
            <person name="Bertin P.N."/>
            <person name="Heinrich-Salmeron A."/>
            <person name="Pelletier E."/>
            <person name="Goulhen-Chollet F."/>
            <person name="Arsene-Ploetze F."/>
            <person name="Gallien S."/>
            <person name="Calteau A."/>
            <person name="Vallenet D."/>
            <person name="Casiot C."/>
            <person name="Chane-Woon-Ming B."/>
            <person name="Giloteaux L."/>
            <person name="Barakat M."/>
            <person name="Bonnefoy V."/>
            <person name="Bruneel O."/>
            <person name="Chandler M."/>
            <person name="Cleiss J."/>
            <person name="Duran R."/>
            <person name="Elbaz-Poulichet F."/>
            <person name="Fonknechten N."/>
            <person name="Lauga B."/>
            <person name="Mornico D."/>
            <person name="Ortet P."/>
            <person name="Schaeffer C."/>
            <person name="Siguier P."/>
            <person name="Alexander Thil Smith A."/>
            <person name="Van Dorsselaer A."/>
            <person name="Weissenbach J."/>
            <person name="Medigue C."/>
            <person name="Le Paslier D."/>
        </authorList>
    </citation>
    <scope>NUCLEOTIDE SEQUENCE</scope>
</reference>
<organism evidence="2">
    <name type="scientific">mine drainage metagenome</name>
    <dbReference type="NCBI Taxonomy" id="410659"/>
    <lineage>
        <taxon>unclassified sequences</taxon>
        <taxon>metagenomes</taxon>
        <taxon>ecological metagenomes</taxon>
    </lineage>
</organism>
<feature type="domain" description="CoA-binding" evidence="1">
    <location>
        <begin position="12"/>
        <end position="109"/>
    </location>
</feature>
<comment type="caution">
    <text evidence="2">The sequence shown here is derived from an EMBL/GenBank/DDBJ whole genome shotgun (WGS) entry which is preliminary data.</text>
</comment>
<dbReference type="Gene3D" id="3.40.50.720">
    <property type="entry name" value="NAD(P)-binding Rossmann-like Domain"/>
    <property type="match status" value="1"/>
</dbReference>
<dbReference type="InterPro" id="IPR003781">
    <property type="entry name" value="CoA-bd"/>
</dbReference>
<sequence length="160" mass="17118">MILADLGERRALLARSTSIAMVGASNDPLRPSYTVFSFLRTAGAFTVTPINPKLEEIDGIRAFASLTEYARVHGAPDIVDVFRNPASVLPIVDESIAIGARAIWFQYGVINDEAIERADAAGLDVVVDRCIKVEIARFTGGLATAGLNSGIISSRRTGVR</sequence>
<gene>
    <name evidence="2" type="ORF">CARN1_1926</name>
</gene>
<dbReference type="Pfam" id="PF13380">
    <property type="entry name" value="CoA_binding_2"/>
    <property type="match status" value="1"/>
</dbReference>
<dbReference type="SUPFAM" id="SSF51735">
    <property type="entry name" value="NAD(P)-binding Rossmann-fold domains"/>
    <property type="match status" value="1"/>
</dbReference>
<dbReference type="InterPro" id="IPR036291">
    <property type="entry name" value="NAD(P)-bd_dom_sf"/>
</dbReference>